<dbReference type="Proteomes" id="UP001152320">
    <property type="component" value="Chromosome 4"/>
</dbReference>
<feature type="compositionally biased region" description="Basic and acidic residues" evidence="8">
    <location>
        <begin position="28"/>
        <end position="43"/>
    </location>
</feature>
<comment type="subcellular location">
    <subcellularLocation>
        <location evidence="1">Nucleus speckle</location>
    </subcellularLocation>
    <subcellularLocation>
        <location evidence="2">Nucleus</location>
        <location evidence="2">Nucleolus</location>
    </subcellularLocation>
</comment>
<dbReference type="OrthoDB" id="48562at2759"/>
<keyword evidence="6" id="KW-0508">mRNA splicing</keyword>
<evidence type="ECO:0000256" key="1">
    <source>
        <dbReference type="ARBA" id="ARBA00004324"/>
    </source>
</evidence>
<name>A0A9Q1CCM5_HOLLE</name>
<evidence type="ECO:0000256" key="4">
    <source>
        <dbReference type="ARBA" id="ARBA00017993"/>
    </source>
</evidence>
<evidence type="ECO:0000313" key="9">
    <source>
        <dbReference type="EMBL" id="KAJ8042842.1"/>
    </source>
</evidence>
<evidence type="ECO:0000256" key="3">
    <source>
        <dbReference type="ARBA" id="ARBA00006852"/>
    </source>
</evidence>
<dbReference type="AlphaFoldDB" id="A0A9Q1CCM5"/>
<feature type="compositionally biased region" description="Basic and acidic residues" evidence="8">
    <location>
        <begin position="195"/>
        <end position="208"/>
    </location>
</feature>
<reference evidence="9" key="1">
    <citation type="submission" date="2021-10" db="EMBL/GenBank/DDBJ databases">
        <title>Tropical sea cucumber genome reveals ecological adaptation and Cuvierian tubules defense mechanism.</title>
        <authorList>
            <person name="Chen T."/>
        </authorList>
    </citation>
    <scope>NUCLEOTIDE SEQUENCE</scope>
    <source>
        <strain evidence="9">Nanhai2018</strain>
        <tissue evidence="9">Muscle</tissue>
    </source>
</reference>
<feature type="compositionally biased region" description="Basic and acidic residues" evidence="8">
    <location>
        <begin position="226"/>
        <end position="268"/>
    </location>
</feature>
<evidence type="ECO:0000313" key="10">
    <source>
        <dbReference type="Proteomes" id="UP001152320"/>
    </source>
</evidence>
<feature type="compositionally biased region" description="Basic and acidic residues" evidence="8">
    <location>
        <begin position="377"/>
        <end position="390"/>
    </location>
</feature>
<organism evidence="9 10">
    <name type="scientific">Holothuria leucospilota</name>
    <name type="common">Black long sea cucumber</name>
    <name type="synonym">Mertensiothuria leucospilota</name>
    <dbReference type="NCBI Taxonomy" id="206669"/>
    <lineage>
        <taxon>Eukaryota</taxon>
        <taxon>Metazoa</taxon>
        <taxon>Echinodermata</taxon>
        <taxon>Eleutherozoa</taxon>
        <taxon>Echinozoa</taxon>
        <taxon>Holothuroidea</taxon>
        <taxon>Aspidochirotacea</taxon>
        <taxon>Aspidochirotida</taxon>
        <taxon>Holothuriidae</taxon>
        <taxon>Holothuria</taxon>
    </lineage>
</organism>
<evidence type="ECO:0000256" key="5">
    <source>
        <dbReference type="ARBA" id="ARBA00022664"/>
    </source>
</evidence>
<comment type="similarity">
    <text evidence="3">Belongs to the ARL6IP4 family.</text>
</comment>
<feature type="compositionally biased region" description="Basic residues" evidence="8">
    <location>
        <begin position="139"/>
        <end position="152"/>
    </location>
</feature>
<keyword evidence="10" id="KW-1185">Reference proteome</keyword>
<evidence type="ECO:0000256" key="8">
    <source>
        <dbReference type="SAM" id="MobiDB-lite"/>
    </source>
</evidence>
<comment type="caution">
    <text evidence="9">The sequence shown here is derived from an EMBL/GenBank/DDBJ whole genome shotgun (WGS) entry which is preliminary data.</text>
</comment>
<evidence type="ECO:0000256" key="7">
    <source>
        <dbReference type="ARBA" id="ARBA00023242"/>
    </source>
</evidence>
<evidence type="ECO:0000256" key="2">
    <source>
        <dbReference type="ARBA" id="ARBA00004604"/>
    </source>
</evidence>
<dbReference type="EMBL" id="JAIZAY010000004">
    <property type="protein sequence ID" value="KAJ8042842.1"/>
    <property type="molecule type" value="Genomic_DNA"/>
</dbReference>
<feature type="compositionally biased region" description="Basic residues" evidence="8">
    <location>
        <begin position="340"/>
        <end position="376"/>
    </location>
</feature>
<protein>
    <recommendedName>
        <fullName evidence="4">ADP-ribosylation factor-like protein 6-interacting protein 4</fullName>
    </recommendedName>
</protein>
<accession>A0A9Q1CCM5</accession>
<dbReference type="GO" id="GO:0006397">
    <property type="term" value="P:mRNA processing"/>
    <property type="evidence" value="ECO:0007669"/>
    <property type="project" value="UniProtKB-KW"/>
</dbReference>
<sequence>MDSSEDESSPRRESNRSYKPKAYSKYENNARHMEHIKDEERNRVGKKGHYVSEKQTSSSLSSSSDSESGPKLPKAYGGDQPRTVKKKKKRTSQDRSKPNSRSGSDKKRESSSTRKNGGRKKQHSKNSVTRLPDSSRFTEKRKRSHSKSRSRSRSKDKTVKAKRNSSKSPKRDDKLRKKDVEMKRTRSPSNYVKGHGLDESNAKHDRDHRSHKHRSSSSVDNSSGTKRYEKSRKETIPFKNRSESRDSRETVKVSERTSNKSKTLEVRKSRSRSSSRSKTKEKDQRKRKDLSSDSDRSSYEGKKKKAKRGEVSDSDSVGSEVKKRKKTDGLENDISVDRKKSVKKKEKRKGEKKKKKDKVKSKKSHKDKKKKKKKNKKEKEEKYEFKDKSKVTTSLTSVQEKLLAIAGVDVEKSRKEKTRNMKPMTKEEYEKCQSETRYVYDPDTGRNRLVRGSGEIIEEIVSRDRDKAINKQATKGDGQSFQRQLGLLK</sequence>
<feature type="compositionally biased region" description="Basic and acidic residues" evidence="8">
    <location>
        <begin position="169"/>
        <end position="184"/>
    </location>
</feature>
<dbReference type="GO" id="GO:0005730">
    <property type="term" value="C:nucleolus"/>
    <property type="evidence" value="ECO:0007669"/>
    <property type="project" value="UniProtKB-SubCell"/>
</dbReference>
<feature type="region of interest" description="Disordered" evidence="8">
    <location>
        <begin position="470"/>
        <end position="489"/>
    </location>
</feature>
<feature type="compositionally biased region" description="Basic and acidic residues" evidence="8">
    <location>
        <begin position="278"/>
        <end position="301"/>
    </location>
</feature>
<keyword evidence="5" id="KW-0507">mRNA processing</keyword>
<proteinExistence type="inferred from homology"/>
<dbReference type="GO" id="GO:0008380">
    <property type="term" value="P:RNA splicing"/>
    <property type="evidence" value="ECO:0007669"/>
    <property type="project" value="UniProtKB-KW"/>
</dbReference>
<feature type="compositionally biased region" description="Polar residues" evidence="8">
    <location>
        <begin position="471"/>
        <end position="483"/>
    </location>
</feature>
<gene>
    <name evidence="9" type="ORF">HOLleu_09708</name>
</gene>
<evidence type="ECO:0000256" key="6">
    <source>
        <dbReference type="ARBA" id="ARBA00023187"/>
    </source>
</evidence>
<dbReference type="GO" id="GO:0016607">
    <property type="term" value="C:nuclear speck"/>
    <property type="evidence" value="ECO:0007669"/>
    <property type="project" value="UniProtKB-SubCell"/>
</dbReference>
<keyword evidence="7" id="KW-0539">Nucleus</keyword>
<feature type="compositionally biased region" description="Basic and acidic residues" evidence="8">
    <location>
        <begin position="91"/>
        <end position="112"/>
    </location>
</feature>
<feature type="region of interest" description="Disordered" evidence="8">
    <location>
        <begin position="1"/>
        <end position="394"/>
    </location>
</feature>
<feature type="compositionally biased region" description="Low complexity" evidence="8">
    <location>
        <begin position="57"/>
        <end position="67"/>
    </location>
</feature>
<dbReference type="Pfam" id="PF10500">
    <property type="entry name" value="SR-25"/>
    <property type="match status" value="1"/>
</dbReference>
<dbReference type="InterPro" id="IPR019532">
    <property type="entry name" value="Nucl_RNA-splicing_assoc_SR-25"/>
</dbReference>